<evidence type="ECO:0000313" key="2">
    <source>
        <dbReference type="Proteomes" id="UP000095759"/>
    </source>
</evidence>
<dbReference type="Proteomes" id="UP000095759">
    <property type="component" value="Unassembled WGS sequence"/>
</dbReference>
<sequence>MTEVPPEIAEYLASPDTLSEWVRFYRAYPTVTAAVQAASNGETVALFTSEHTAYVQRVVLLEGKPVIEVVLYPSTQARDALVTAYLNHCNPETATAATLQTLPHLLPEGTDLTGIECVVERGNGLAPRFGFRRRLSATGFHTWREYDELHPLGDLYQVLSWHSTGHNIAEGAEAVAILRAHGLPAVGCAACGESLTNRHPA</sequence>
<proteinExistence type="predicted"/>
<dbReference type="AlphaFoldDB" id="A0A1E5NZD1"/>
<gene>
    <name evidence="1" type="ORF">AS594_39945</name>
</gene>
<protein>
    <submittedName>
        <fullName evidence="1">Uncharacterized protein</fullName>
    </submittedName>
</protein>
<organism evidence="1 2">
    <name type="scientific">Streptomyces agglomeratus</name>
    <dbReference type="NCBI Taxonomy" id="285458"/>
    <lineage>
        <taxon>Bacteria</taxon>
        <taxon>Bacillati</taxon>
        <taxon>Actinomycetota</taxon>
        <taxon>Actinomycetes</taxon>
        <taxon>Kitasatosporales</taxon>
        <taxon>Streptomycetaceae</taxon>
        <taxon>Streptomyces</taxon>
    </lineage>
</organism>
<keyword evidence="2" id="KW-1185">Reference proteome</keyword>
<comment type="caution">
    <text evidence="1">The sequence shown here is derived from an EMBL/GenBank/DDBJ whole genome shotgun (WGS) entry which is preliminary data.</text>
</comment>
<name>A0A1E5NZD1_9ACTN</name>
<evidence type="ECO:0000313" key="1">
    <source>
        <dbReference type="EMBL" id="OEJ21680.1"/>
    </source>
</evidence>
<accession>A0A1E5NZD1</accession>
<dbReference type="EMBL" id="MEHJ01000002">
    <property type="protein sequence ID" value="OEJ21680.1"/>
    <property type="molecule type" value="Genomic_DNA"/>
</dbReference>
<dbReference type="RefSeq" id="WP_069936305.1">
    <property type="nucleotide sequence ID" value="NZ_MEHJ01000002.1"/>
</dbReference>
<reference evidence="1 2" key="1">
    <citation type="submission" date="2016-08" db="EMBL/GenBank/DDBJ databases">
        <title>Complete genome sequence of Streptomyces agglomeratus strain 6-3-2, a novel anti-MRSA actinomycete isolated from Wuli of Tebit, China.</title>
        <authorList>
            <person name="Chen X."/>
        </authorList>
    </citation>
    <scope>NUCLEOTIDE SEQUENCE [LARGE SCALE GENOMIC DNA]</scope>
    <source>
        <strain evidence="1 2">6-3-2</strain>
    </source>
</reference>
<dbReference type="OrthoDB" id="4105706at2"/>